<dbReference type="PANTHER" id="PTHR12592">
    <property type="entry name" value="ATP-DEPENDENT (S)-NAD(P)H-HYDRATE DEHYDRATASE FAMILY MEMBER"/>
    <property type="match status" value="1"/>
</dbReference>
<dbReference type="InterPro" id="IPR004443">
    <property type="entry name" value="YjeF_N_dom"/>
</dbReference>
<dbReference type="NCBIfam" id="TIGR00196">
    <property type="entry name" value="yjeF_cterm"/>
    <property type="match status" value="1"/>
</dbReference>
<dbReference type="EC" id="5.1.99.6" evidence="19"/>
<comment type="function">
    <text evidence="17">Catalyzes the dehydration of the S-form of NAD(P)HX at the expense of ADP, which is converted to AMP. Together with NAD(P)HX epimerase, which catalyzes the epimerization of the S- and R-forms, the enzyme allows the repair of both epimers of NAD(P)HX, a damaged form of NAD(P)H that is a result of enzymatic or heat-dependent hydration.</text>
</comment>
<comment type="function">
    <text evidence="14 19">Bifunctional enzyme that catalyzes the epimerization of the S- and R-forms of NAD(P)HX and the dehydration of the S-form of NAD(P)HX at the expense of ADP, which is converted to AMP. This allows the repair of both epimers of NAD(P)HX, a damaged form of NAD(P)H that is a result of enzymatic or heat-dependent hydration.</text>
</comment>
<dbReference type="InterPro" id="IPR030677">
    <property type="entry name" value="Nnr"/>
</dbReference>
<keyword evidence="9 18" id="KW-0630">Potassium</keyword>
<feature type="binding site" evidence="18">
    <location>
        <begin position="55"/>
        <end position="59"/>
    </location>
    <ligand>
        <name>(6S)-NADPHX</name>
        <dbReference type="ChEBI" id="CHEBI:64076"/>
    </ligand>
</feature>
<dbReference type="Pfam" id="PF03853">
    <property type="entry name" value="YjeF_N"/>
    <property type="match status" value="1"/>
</dbReference>
<keyword evidence="13" id="KW-0511">Multifunctional enzyme</keyword>
<reference evidence="22 23" key="1">
    <citation type="journal article" date="2010" name="Stand. Genomic Sci.">
        <title>Complete genome sequence of Archaeoglobus profundus type strain (AV18).</title>
        <authorList>
            <person name="von Jan M."/>
            <person name="Lapidus A."/>
            <person name="Del Rio T.G."/>
            <person name="Copeland A."/>
            <person name="Tice H."/>
            <person name="Cheng J.F."/>
            <person name="Lucas S."/>
            <person name="Chen F."/>
            <person name="Nolan M."/>
            <person name="Goodwin L."/>
            <person name="Han C."/>
            <person name="Pitluck S."/>
            <person name="Liolios K."/>
            <person name="Ivanova N."/>
            <person name="Mavromatis K."/>
            <person name="Ovchinnikova G."/>
            <person name="Chertkov O."/>
            <person name="Pati A."/>
            <person name="Chen A."/>
            <person name="Palaniappan K."/>
            <person name="Land M."/>
            <person name="Hauser L."/>
            <person name="Chang Y.J."/>
            <person name="Jeffries C.D."/>
            <person name="Saunders E."/>
            <person name="Brettin T."/>
            <person name="Detter J.C."/>
            <person name="Chain P."/>
            <person name="Eichinger K."/>
            <person name="Huber H."/>
            <person name="Spring S."/>
            <person name="Rohde M."/>
            <person name="Goker M."/>
            <person name="Wirth R."/>
            <person name="Woyke T."/>
            <person name="Bristow J."/>
            <person name="Eisen J.A."/>
            <person name="Markowitz V."/>
            <person name="Hugenholtz P."/>
            <person name="Kyrpides N.C."/>
            <person name="Klenk H.P."/>
        </authorList>
    </citation>
    <scope>NUCLEOTIDE SEQUENCE [LARGE SCALE GENOMIC DNA]</scope>
    <source>
        <strain evidence="23">DSM 5631 / JCM 9629 / NBRC 100127 / Av18</strain>
    </source>
</reference>
<feature type="binding site" evidence="18">
    <location>
        <position position="119"/>
    </location>
    <ligand>
        <name>K(+)</name>
        <dbReference type="ChEBI" id="CHEBI:29103"/>
    </ligand>
</feature>
<dbReference type="OrthoDB" id="15148at2157"/>
<evidence type="ECO:0000313" key="23">
    <source>
        <dbReference type="Proteomes" id="UP000001901"/>
    </source>
</evidence>
<dbReference type="GO" id="GO:0005524">
    <property type="term" value="F:ATP binding"/>
    <property type="evidence" value="ECO:0007669"/>
    <property type="project" value="UniProtKB-UniRule"/>
</dbReference>
<feature type="binding site" evidence="17">
    <location>
        <position position="408"/>
    </location>
    <ligand>
        <name>AMP</name>
        <dbReference type="ChEBI" id="CHEBI:456215"/>
    </ligand>
</feature>
<evidence type="ECO:0000256" key="14">
    <source>
        <dbReference type="ARBA" id="ARBA00025153"/>
    </source>
</evidence>
<feature type="binding site" evidence="17">
    <location>
        <position position="305"/>
    </location>
    <ligand>
        <name>(6S)-NADPHX</name>
        <dbReference type="ChEBI" id="CHEBI:64076"/>
    </ligand>
</feature>
<comment type="catalytic activity">
    <reaction evidence="16 17 19">
        <text>(6S)-NADPHX + ADP = AMP + phosphate + NADPH + H(+)</text>
        <dbReference type="Rhea" id="RHEA:32235"/>
        <dbReference type="ChEBI" id="CHEBI:15378"/>
        <dbReference type="ChEBI" id="CHEBI:43474"/>
        <dbReference type="ChEBI" id="CHEBI:57783"/>
        <dbReference type="ChEBI" id="CHEBI:64076"/>
        <dbReference type="ChEBI" id="CHEBI:456215"/>
        <dbReference type="ChEBI" id="CHEBI:456216"/>
        <dbReference type="EC" id="4.2.1.136"/>
    </reaction>
</comment>
<keyword evidence="5 18" id="KW-0479">Metal-binding</keyword>
<dbReference type="GO" id="GO:0052856">
    <property type="term" value="F:NAD(P)HX epimerase activity"/>
    <property type="evidence" value="ECO:0007669"/>
    <property type="project" value="UniProtKB-UniRule"/>
</dbReference>
<dbReference type="eggNOG" id="arCOG00018">
    <property type="taxonomic scope" value="Archaea"/>
</dbReference>
<comment type="similarity">
    <text evidence="18">Belongs to the NnrE/AIBP family.</text>
</comment>
<feature type="binding site" evidence="17">
    <location>
        <position position="350"/>
    </location>
    <ligand>
        <name>(6S)-NADPHX</name>
        <dbReference type="ChEBI" id="CHEBI:64076"/>
    </ligand>
</feature>
<keyword evidence="22" id="KW-0418">Kinase</keyword>
<dbReference type="GO" id="GO:0046872">
    <property type="term" value="F:metal ion binding"/>
    <property type="evidence" value="ECO:0007669"/>
    <property type="project" value="UniProtKB-UniRule"/>
</dbReference>
<comment type="catalytic activity">
    <reaction evidence="1 18 19">
        <text>(6R)-NADHX = (6S)-NADHX</text>
        <dbReference type="Rhea" id="RHEA:32215"/>
        <dbReference type="ChEBI" id="CHEBI:64074"/>
        <dbReference type="ChEBI" id="CHEBI:64075"/>
        <dbReference type="EC" id="5.1.99.6"/>
    </reaction>
</comment>
<dbReference type="HAMAP" id="MF_01966">
    <property type="entry name" value="NADHX_epimerase"/>
    <property type="match status" value="1"/>
</dbReference>
<comment type="caution">
    <text evidence="17">Lacks conserved residue(s) required for the propagation of feature annotation.</text>
</comment>
<dbReference type="GO" id="GO:0052855">
    <property type="term" value="F:ADP-dependent NAD(P)H-hydrate dehydratase activity"/>
    <property type="evidence" value="ECO:0007669"/>
    <property type="project" value="UniProtKB-UniRule"/>
</dbReference>
<keyword evidence="6 17" id="KW-0547">Nucleotide-binding</keyword>
<evidence type="ECO:0000256" key="3">
    <source>
        <dbReference type="ARBA" id="ARBA00006001"/>
    </source>
</evidence>
<feature type="binding site" evidence="18">
    <location>
        <position position="56"/>
    </location>
    <ligand>
        <name>K(+)</name>
        <dbReference type="ChEBI" id="CHEBI:29103"/>
    </ligand>
</feature>
<dbReference type="CDD" id="cd01171">
    <property type="entry name" value="YXKO-related"/>
    <property type="match status" value="1"/>
</dbReference>
<proteinExistence type="inferred from homology"/>
<feature type="binding site" evidence="18">
    <location>
        <position position="134"/>
    </location>
    <ligand>
        <name>(6S)-NADPHX</name>
        <dbReference type="ChEBI" id="CHEBI:64076"/>
    </ligand>
</feature>
<dbReference type="SUPFAM" id="SSF53613">
    <property type="entry name" value="Ribokinase-like"/>
    <property type="match status" value="1"/>
</dbReference>
<evidence type="ECO:0000313" key="22">
    <source>
        <dbReference type="EMBL" id="ADB58293.1"/>
    </source>
</evidence>
<dbReference type="RefSeq" id="WP_012940629.1">
    <property type="nucleotide sequence ID" value="NC_013741.1"/>
</dbReference>
<dbReference type="SUPFAM" id="SSF64153">
    <property type="entry name" value="YjeF N-terminal domain-like"/>
    <property type="match status" value="1"/>
</dbReference>
<evidence type="ECO:0000256" key="5">
    <source>
        <dbReference type="ARBA" id="ARBA00022723"/>
    </source>
</evidence>
<evidence type="ECO:0000256" key="4">
    <source>
        <dbReference type="ARBA" id="ARBA00009524"/>
    </source>
</evidence>
<evidence type="ECO:0000256" key="13">
    <source>
        <dbReference type="ARBA" id="ARBA00023268"/>
    </source>
</evidence>
<evidence type="ECO:0000256" key="16">
    <source>
        <dbReference type="ARBA" id="ARBA00049209"/>
    </source>
</evidence>
<keyword evidence="12 17" id="KW-0456">Lyase</keyword>
<feature type="binding site" evidence="17">
    <location>
        <position position="242"/>
    </location>
    <ligand>
        <name>(6S)-NADPHX</name>
        <dbReference type="ChEBI" id="CHEBI:64076"/>
    </ligand>
</feature>
<keyword evidence="10 17" id="KW-0520">NAD</keyword>
<dbReference type="EC" id="4.2.1.136" evidence="19"/>
<accession>D2RDU9</accession>
<keyword evidence="23" id="KW-1185">Reference proteome</keyword>
<dbReference type="NCBIfam" id="TIGR00197">
    <property type="entry name" value="yjeF_nterm"/>
    <property type="match status" value="1"/>
</dbReference>
<evidence type="ECO:0000256" key="11">
    <source>
        <dbReference type="ARBA" id="ARBA00023235"/>
    </source>
</evidence>
<feature type="domain" description="YjeF C-terminal" evidence="20">
    <location>
        <begin position="208"/>
        <end position="466"/>
    </location>
</feature>
<comment type="cofactor">
    <cofactor evidence="17">
        <name>Mg(2+)</name>
        <dbReference type="ChEBI" id="CHEBI:18420"/>
    </cofactor>
</comment>
<dbReference type="STRING" id="572546.Arcpr_1241"/>
<evidence type="ECO:0000256" key="12">
    <source>
        <dbReference type="ARBA" id="ARBA00023239"/>
    </source>
</evidence>
<feature type="binding site" evidence="18">
    <location>
        <begin position="123"/>
        <end position="129"/>
    </location>
    <ligand>
        <name>(6S)-NADPHX</name>
        <dbReference type="ChEBI" id="CHEBI:64076"/>
    </ligand>
</feature>
<feature type="domain" description="YjeF N-terminal" evidence="21">
    <location>
        <begin position="9"/>
        <end position="206"/>
    </location>
</feature>
<feature type="binding site" evidence="18">
    <location>
        <position position="152"/>
    </location>
    <ligand>
        <name>(6S)-NADPHX</name>
        <dbReference type="ChEBI" id="CHEBI:64076"/>
    </ligand>
</feature>
<evidence type="ECO:0000256" key="6">
    <source>
        <dbReference type="ARBA" id="ARBA00022741"/>
    </source>
</evidence>
<evidence type="ECO:0000259" key="20">
    <source>
        <dbReference type="PROSITE" id="PS51383"/>
    </source>
</evidence>
<dbReference type="Gene3D" id="3.40.50.10260">
    <property type="entry name" value="YjeF N-terminal domain"/>
    <property type="match status" value="1"/>
</dbReference>
<keyword evidence="8 17" id="KW-0521">NADP</keyword>
<evidence type="ECO:0000256" key="19">
    <source>
        <dbReference type="PIRNR" id="PIRNR017184"/>
    </source>
</evidence>
<feature type="binding site" evidence="18">
    <location>
        <position position="155"/>
    </location>
    <ligand>
        <name>K(+)</name>
        <dbReference type="ChEBI" id="CHEBI:29103"/>
    </ligand>
</feature>
<comment type="similarity">
    <text evidence="4 19">In the C-terminal section; belongs to the NnrD/CARKD family.</text>
</comment>
<dbReference type="InterPro" id="IPR036652">
    <property type="entry name" value="YjeF_N_dom_sf"/>
</dbReference>
<dbReference type="PIRSF" id="PIRSF017184">
    <property type="entry name" value="Nnr"/>
    <property type="match status" value="1"/>
</dbReference>
<evidence type="ECO:0000256" key="15">
    <source>
        <dbReference type="ARBA" id="ARBA00048238"/>
    </source>
</evidence>
<dbReference type="PaxDb" id="572546-Arcpr_1241"/>
<dbReference type="GO" id="GO:0110051">
    <property type="term" value="P:metabolite repair"/>
    <property type="evidence" value="ECO:0007669"/>
    <property type="project" value="TreeGrafter"/>
</dbReference>
<dbReference type="GeneID" id="8739926"/>
<evidence type="ECO:0000256" key="7">
    <source>
        <dbReference type="ARBA" id="ARBA00022840"/>
    </source>
</evidence>
<dbReference type="GO" id="GO:0016301">
    <property type="term" value="F:kinase activity"/>
    <property type="evidence" value="ECO:0007669"/>
    <property type="project" value="UniProtKB-KW"/>
</dbReference>
<protein>
    <recommendedName>
        <fullName evidence="19">Bifunctional NAD(P)H-hydrate repair enzyme</fullName>
    </recommendedName>
    <alternativeName>
        <fullName evidence="19">Nicotinamide nucleotide repair protein</fullName>
    </alternativeName>
    <domain>
        <recommendedName>
            <fullName evidence="19">ADP-dependent (S)-NAD(P)H-hydrate dehydratase</fullName>
            <ecNumber evidence="19">4.2.1.136</ecNumber>
        </recommendedName>
        <alternativeName>
            <fullName evidence="19">ADP-dependent NAD(P)HX dehydratase</fullName>
        </alternativeName>
    </domain>
    <domain>
        <recommendedName>
            <fullName evidence="19">NAD(P)H-hydrate epimerase</fullName>
            <ecNumber evidence="19">5.1.99.6</ecNumber>
        </recommendedName>
    </domain>
</protein>
<keyword evidence="7 17" id="KW-0067">ATP-binding</keyword>
<dbReference type="PROSITE" id="PS51385">
    <property type="entry name" value="YJEF_N"/>
    <property type="match status" value="1"/>
</dbReference>
<gene>
    <name evidence="18" type="primary">nnrE</name>
    <name evidence="17" type="synonym">nnrD</name>
    <name evidence="22" type="ordered locus">Arcpr_1241</name>
</gene>
<dbReference type="EMBL" id="CP001857">
    <property type="protein sequence ID" value="ADB58293.1"/>
    <property type="molecule type" value="Genomic_DNA"/>
</dbReference>
<dbReference type="KEGG" id="apo:Arcpr_1241"/>
<comment type="similarity">
    <text evidence="17">Belongs to the NnrD/CARKD family.</text>
</comment>
<dbReference type="Gene3D" id="3.40.1190.20">
    <property type="match status" value="1"/>
</dbReference>
<dbReference type="InterPro" id="IPR000631">
    <property type="entry name" value="CARKD"/>
</dbReference>
<dbReference type="Pfam" id="PF01256">
    <property type="entry name" value="Carb_kinase"/>
    <property type="match status" value="1"/>
</dbReference>
<organism evidence="22 23">
    <name type="scientific">Archaeoglobus profundus (strain DSM 5631 / JCM 9629 / NBRC 100127 / Av18)</name>
    <dbReference type="NCBI Taxonomy" id="572546"/>
    <lineage>
        <taxon>Archaea</taxon>
        <taxon>Methanobacteriati</taxon>
        <taxon>Methanobacteriota</taxon>
        <taxon>Archaeoglobi</taxon>
        <taxon>Archaeoglobales</taxon>
        <taxon>Archaeoglobaceae</taxon>
        <taxon>Archaeoglobus</taxon>
    </lineage>
</organism>
<comment type="cofactor">
    <cofactor evidence="18 19">
        <name>K(+)</name>
        <dbReference type="ChEBI" id="CHEBI:29103"/>
    </cofactor>
    <text evidence="18 19">Binds 1 potassium ion per subunit.</text>
</comment>
<sequence>METITSEEMAVLDINCEYFGLSRLQLMENAGRGLAEEIIKRFKPCKVVIFAGLGNNGGDAFVCARFLRNFDVEVFLLGRSKDIKTEIAKRNFDILKKAGYKITEIRDKIPEFEADIVIDGMLGTGVRGKLRGIYAKSVEVINESKAFKIAVDVPTGLNPDTGEFELCVKADLTVTFHKPKPGLLKAKDVVGELVVKDIGIPKSFENLAGVGDVKKVYKRFESGHKGVHGRIAVIGGIGYTGAVALTSLACYYAGADLVTTLVPKDIKNVVASFSPNLIVRELDLCDLSSLNELMKKYHVAVLGMGVERNDEFTDFVEEFLKLENVKKVVLDASAITKDIPEGVECIMTPHAGEFRKVFGEPTIENVMKVAKETNSVILLKGREDVITDGERVRFNRTGNAGMTVGGTGDVLAGVAGAFFALNDAFWSASASAFVNGLAGDICFEEKGYNFTAVDLLEKIPIAIKRCLEFV</sequence>
<name>D2RDU9_ARCPA</name>
<evidence type="ECO:0000256" key="9">
    <source>
        <dbReference type="ARBA" id="ARBA00022958"/>
    </source>
</evidence>
<dbReference type="PANTHER" id="PTHR12592:SF0">
    <property type="entry name" value="ATP-DEPENDENT (S)-NAD(P)H-HYDRATE DEHYDRATASE"/>
    <property type="match status" value="1"/>
</dbReference>
<dbReference type="Proteomes" id="UP000001901">
    <property type="component" value="Chromosome"/>
</dbReference>
<evidence type="ECO:0000256" key="8">
    <source>
        <dbReference type="ARBA" id="ARBA00022857"/>
    </source>
</evidence>
<evidence type="ECO:0000256" key="17">
    <source>
        <dbReference type="HAMAP-Rule" id="MF_01965"/>
    </source>
</evidence>
<comment type="function">
    <text evidence="18">Catalyzes the epimerization of the S- and R-forms of NAD(P)HX, a damaged form of NAD(P)H that is a result of enzymatic or heat-dependent hydration. This is a prerequisite for the S-specific NAD(P)H-hydrate dehydratase to allow the repair of both epimers of NAD(P)HX.</text>
</comment>
<dbReference type="HAMAP" id="MF_01965">
    <property type="entry name" value="NADHX_dehydratase"/>
    <property type="match status" value="1"/>
</dbReference>
<comment type="catalytic activity">
    <reaction evidence="2 18 19">
        <text>(6R)-NADPHX = (6S)-NADPHX</text>
        <dbReference type="Rhea" id="RHEA:32227"/>
        <dbReference type="ChEBI" id="CHEBI:64076"/>
        <dbReference type="ChEBI" id="CHEBI:64077"/>
        <dbReference type="EC" id="5.1.99.6"/>
    </reaction>
</comment>
<comment type="similarity">
    <text evidence="3 19">In the N-terminal section; belongs to the NnrE/AIBP family.</text>
</comment>
<feature type="binding site" evidence="17">
    <location>
        <position position="409"/>
    </location>
    <ligand>
        <name>(6S)-NADPHX</name>
        <dbReference type="ChEBI" id="CHEBI:64076"/>
    </ligand>
</feature>
<evidence type="ECO:0000256" key="1">
    <source>
        <dbReference type="ARBA" id="ARBA00000013"/>
    </source>
</evidence>
<dbReference type="InterPro" id="IPR029056">
    <property type="entry name" value="Ribokinase-like"/>
</dbReference>
<evidence type="ECO:0000256" key="18">
    <source>
        <dbReference type="HAMAP-Rule" id="MF_01966"/>
    </source>
</evidence>
<keyword evidence="22" id="KW-0808">Transferase</keyword>
<evidence type="ECO:0000256" key="10">
    <source>
        <dbReference type="ARBA" id="ARBA00023027"/>
    </source>
</evidence>
<keyword evidence="11 18" id="KW-0413">Isomerase</keyword>
<comment type="catalytic activity">
    <reaction evidence="15 17 19">
        <text>(6S)-NADHX + ADP = AMP + phosphate + NADH + H(+)</text>
        <dbReference type="Rhea" id="RHEA:32223"/>
        <dbReference type="ChEBI" id="CHEBI:15378"/>
        <dbReference type="ChEBI" id="CHEBI:43474"/>
        <dbReference type="ChEBI" id="CHEBI:57945"/>
        <dbReference type="ChEBI" id="CHEBI:64074"/>
        <dbReference type="ChEBI" id="CHEBI:456215"/>
        <dbReference type="ChEBI" id="CHEBI:456216"/>
        <dbReference type="EC" id="4.2.1.136"/>
    </reaction>
</comment>
<dbReference type="HOGENOM" id="CLU_024853_4_1_2"/>
<comment type="subunit">
    <text evidence="17">Homotetramer.</text>
</comment>
<dbReference type="GO" id="GO:0046496">
    <property type="term" value="P:nicotinamide nucleotide metabolic process"/>
    <property type="evidence" value="ECO:0007669"/>
    <property type="project" value="UniProtKB-UniRule"/>
</dbReference>
<evidence type="ECO:0000256" key="2">
    <source>
        <dbReference type="ARBA" id="ARBA00000909"/>
    </source>
</evidence>
<evidence type="ECO:0000259" key="21">
    <source>
        <dbReference type="PROSITE" id="PS51385"/>
    </source>
</evidence>
<dbReference type="AlphaFoldDB" id="D2RDU9"/>
<dbReference type="PROSITE" id="PS51383">
    <property type="entry name" value="YJEF_C_3"/>
    <property type="match status" value="1"/>
</dbReference>